<evidence type="ECO:0000313" key="2">
    <source>
        <dbReference type="Proteomes" id="UP000077051"/>
    </source>
</evidence>
<organism evidence="1 2">
    <name type="scientific">Mucor lusitanicus CBS 277.49</name>
    <dbReference type="NCBI Taxonomy" id="747725"/>
    <lineage>
        <taxon>Eukaryota</taxon>
        <taxon>Fungi</taxon>
        <taxon>Fungi incertae sedis</taxon>
        <taxon>Mucoromycota</taxon>
        <taxon>Mucoromycotina</taxon>
        <taxon>Mucoromycetes</taxon>
        <taxon>Mucorales</taxon>
        <taxon>Mucorineae</taxon>
        <taxon>Mucoraceae</taxon>
        <taxon>Mucor</taxon>
    </lineage>
</organism>
<reference evidence="1 2" key="1">
    <citation type="submission" date="2015-06" db="EMBL/GenBank/DDBJ databases">
        <title>Expansion of signal transduction pathways in fungi by whole-genome duplication.</title>
        <authorList>
            <consortium name="DOE Joint Genome Institute"/>
            <person name="Corrochano L.M."/>
            <person name="Kuo A."/>
            <person name="Marcet-Houben M."/>
            <person name="Polaino S."/>
            <person name="Salamov A."/>
            <person name="Villalobos J.M."/>
            <person name="Alvarez M.I."/>
            <person name="Avalos J."/>
            <person name="Benito E.P."/>
            <person name="Benoit I."/>
            <person name="Burger G."/>
            <person name="Camino L.P."/>
            <person name="Canovas D."/>
            <person name="Cerda-Olmedo E."/>
            <person name="Cheng J.-F."/>
            <person name="Dominguez A."/>
            <person name="Elias M."/>
            <person name="Eslava A.P."/>
            <person name="Glaser F."/>
            <person name="Grimwood J."/>
            <person name="Gutierrez G."/>
            <person name="Heitman J."/>
            <person name="Henrissat B."/>
            <person name="Iturriaga E.A."/>
            <person name="Lang B.F."/>
            <person name="Lavin J.L."/>
            <person name="Lee S."/>
            <person name="Li W."/>
            <person name="Lindquist E."/>
            <person name="Lopez-Garcia S."/>
            <person name="Luque E.M."/>
            <person name="Marcos A.T."/>
            <person name="Martin J."/>
            <person name="Mccluskey K."/>
            <person name="Medina H.R."/>
            <person name="Miralles-Duran A."/>
            <person name="Miyazaki A."/>
            <person name="Munoz-Torres E."/>
            <person name="Oguiza J.A."/>
            <person name="Ohm R."/>
            <person name="Olmedo M."/>
            <person name="Orejas M."/>
            <person name="Ortiz-Castellanos L."/>
            <person name="Pisabarro A.G."/>
            <person name="Rodriguez-Romero J."/>
            <person name="Ruiz-Herrera J."/>
            <person name="Ruiz-Vazquez R."/>
            <person name="Sanz C."/>
            <person name="Schackwitz W."/>
            <person name="Schmutz J."/>
            <person name="Shahriari M."/>
            <person name="Shelest E."/>
            <person name="Silva-Franco F."/>
            <person name="Soanes D."/>
            <person name="Syed K."/>
            <person name="Tagua V.G."/>
            <person name="Talbot N.J."/>
            <person name="Thon M."/>
            <person name="De Vries R.P."/>
            <person name="Wiebenga A."/>
            <person name="Yadav J.S."/>
            <person name="Braun E.L."/>
            <person name="Baker S."/>
            <person name="Garre V."/>
            <person name="Horwitz B."/>
            <person name="Torres-Martinez S."/>
            <person name="Idnurm A."/>
            <person name="Herrera-Estrella A."/>
            <person name="Gabaldon T."/>
            <person name="Grigoriev I.V."/>
        </authorList>
    </citation>
    <scope>NUCLEOTIDE SEQUENCE [LARGE SCALE GENOMIC DNA]</scope>
    <source>
        <strain evidence="1 2">CBS 277.49</strain>
    </source>
</reference>
<sequence length="150" mass="17750">MLGVKARKRGLYSFYAEMKRPERKSCHQEEEDHVKLLKHMQFSINSQAKLGITNLVSFGQLCEEFCCCLYEMKLLEEGIYVSSCLRKFQLVEDPSMILNVIPAFEAFWLSGLLRFKQLEAFQQKYKNRNNTNKDQYKNSIKTPFITRFQK</sequence>
<name>A0A168LNZ6_MUCCL</name>
<dbReference type="EMBL" id="AMYB01000004">
    <property type="protein sequence ID" value="OAD03780.1"/>
    <property type="molecule type" value="Genomic_DNA"/>
</dbReference>
<keyword evidence="2" id="KW-1185">Reference proteome</keyword>
<dbReference type="VEuPathDB" id="FungiDB:MUCCIDRAFT_184270"/>
<evidence type="ECO:0000313" key="1">
    <source>
        <dbReference type="EMBL" id="OAD03780.1"/>
    </source>
</evidence>
<comment type="caution">
    <text evidence="1">The sequence shown here is derived from an EMBL/GenBank/DDBJ whole genome shotgun (WGS) entry which is preliminary data.</text>
</comment>
<accession>A0A168LNZ6</accession>
<dbReference type="AlphaFoldDB" id="A0A168LNZ6"/>
<protein>
    <submittedName>
        <fullName evidence="1">Uncharacterized protein</fullName>
    </submittedName>
</protein>
<dbReference type="OrthoDB" id="2263081at2759"/>
<gene>
    <name evidence="1" type="ORF">MUCCIDRAFT_184270</name>
</gene>
<dbReference type="Proteomes" id="UP000077051">
    <property type="component" value="Unassembled WGS sequence"/>
</dbReference>
<proteinExistence type="predicted"/>